<dbReference type="EMBL" id="SHOA02000014">
    <property type="protein sequence ID" value="TDH70471.1"/>
    <property type="molecule type" value="Genomic_DNA"/>
</dbReference>
<keyword evidence="5" id="KW-1185">Reference proteome</keyword>
<keyword evidence="1" id="KW-0175">Coiled coil</keyword>
<feature type="compositionally biased region" description="Low complexity" evidence="2">
    <location>
        <begin position="219"/>
        <end position="240"/>
    </location>
</feature>
<feature type="compositionally biased region" description="Low complexity" evidence="2">
    <location>
        <begin position="179"/>
        <end position="189"/>
    </location>
</feature>
<dbReference type="InterPro" id="IPR001715">
    <property type="entry name" value="CH_dom"/>
</dbReference>
<comment type="caution">
    <text evidence="4">The sequence shown here is derived from an EMBL/GenBank/DDBJ whole genome shotgun (WGS) entry which is preliminary data.</text>
</comment>
<evidence type="ECO:0000256" key="1">
    <source>
        <dbReference type="SAM" id="Coils"/>
    </source>
</evidence>
<dbReference type="Proteomes" id="UP000294530">
    <property type="component" value="Unassembled WGS sequence"/>
</dbReference>
<evidence type="ECO:0000313" key="5">
    <source>
        <dbReference type="Proteomes" id="UP000294530"/>
    </source>
</evidence>
<sequence length="628" mass="69235">MSSLACIQWIRNELEMHGDLQELNPPLVDTTSLCEFVTDGRALCLLTNVVLEHPEEELPKKLQRSLRQLSKFHALERVQFFIKWCRTRAMLEEHQVFTTVQLLDEVNEVAVSETIVALRNKTRPRLGTLNAVSMSSDRIRSSSSSPSHANRLSSFLNKFPSAPIVATKPAKPPRTPRISLTSSGTSTHSSPRDLDEQPVLIDDTNASKSRLRMPFRAKSPSSPSPLASSPQSSHVSNPSPCSHDDTPSRSWSSKLAALSRSVSSSSSLASCATPLTVEDNNHTPLSSPPASPLNRVSIPSAFLPSRPRESLSRSKLSAFLNTVDTPSVVLGTEDTPPITSLIQDVETVKDVEEEEASVQADTKTDSEPIVMARARPSSMKLLAFLQKVEPVAMPASRDDEDFERVSAELVTMDEDMATNKAVVCQDKDYSQEVAIPAPLLTATSDMKQDVVEAIDKALLEAEGNEEVVNVVTEMETHESLRQMLHVAEALIQSKDSELVAMSQELELFKAQGVQENPEKLETSRAKQEDWENKGHMDLERAQMDASMATKEKHAMQLQVHDLARQNESLKAEVTSLREDIQTLEQSVQLARDSEEAARFAAQVAFAARDAADEVNQQLRDQLCGGVYP</sequence>
<protein>
    <recommendedName>
        <fullName evidence="3">Calponin-homology (CH) domain-containing protein</fullName>
    </recommendedName>
</protein>
<dbReference type="CDD" id="cd00014">
    <property type="entry name" value="CH_SF"/>
    <property type="match status" value="1"/>
</dbReference>
<evidence type="ECO:0000256" key="2">
    <source>
        <dbReference type="SAM" id="MobiDB-lite"/>
    </source>
</evidence>
<reference evidence="4 5" key="1">
    <citation type="journal article" date="2021" name="Genome Biol.">
        <title>AFLAP: assembly-free linkage analysis pipeline using k-mers from genome sequencing data.</title>
        <authorList>
            <person name="Fletcher K."/>
            <person name="Zhang L."/>
            <person name="Gil J."/>
            <person name="Han R."/>
            <person name="Cavanaugh K."/>
            <person name="Michelmore R."/>
        </authorList>
    </citation>
    <scope>NUCLEOTIDE SEQUENCE [LARGE SCALE GENOMIC DNA]</scope>
    <source>
        <strain evidence="4 5">SF5</strain>
    </source>
</reference>
<dbReference type="InterPro" id="IPR036872">
    <property type="entry name" value="CH_dom_sf"/>
</dbReference>
<dbReference type="SUPFAM" id="SSF47576">
    <property type="entry name" value="Calponin-homology domain, CH-domain"/>
    <property type="match status" value="1"/>
</dbReference>
<dbReference type="OrthoDB" id="21595at2759"/>
<dbReference type="Gene3D" id="1.10.418.10">
    <property type="entry name" value="Calponin-like domain"/>
    <property type="match status" value="1"/>
</dbReference>
<accession>A0A976IG24</accession>
<proteinExistence type="predicted"/>
<gene>
    <name evidence="4" type="ORF">CCR75_001560</name>
</gene>
<feature type="domain" description="Calponin-homology (CH)" evidence="3">
    <location>
        <begin position="1"/>
        <end position="123"/>
    </location>
</feature>
<organism evidence="4 5">
    <name type="scientific">Bremia lactucae</name>
    <name type="common">Lettuce downy mildew</name>
    <dbReference type="NCBI Taxonomy" id="4779"/>
    <lineage>
        <taxon>Eukaryota</taxon>
        <taxon>Sar</taxon>
        <taxon>Stramenopiles</taxon>
        <taxon>Oomycota</taxon>
        <taxon>Peronosporomycetes</taxon>
        <taxon>Peronosporales</taxon>
        <taxon>Peronosporaceae</taxon>
        <taxon>Bremia</taxon>
    </lineage>
</organism>
<feature type="coiled-coil region" evidence="1">
    <location>
        <begin position="552"/>
        <end position="593"/>
    </location>
</feature>
<dbReference type="GeneID" id="94345333"/>
<dbReference type="SMART" id="SM00033">
    <property type="entry name" value="CH"/>
    <property type="match status" value="1"/>
</dbReference>
<dbReference type="Pfam" id="PF00307">
    <property type="entry name" value="CH"/>
    <property type="match status" value="1"/>
</dbReference>
<evidence type="ECO:0000259" key="3">
    <source>
        <dbReference type="PROSITE" id="PS50021"/>
    </source>
</evidence>
<evidence type="ECO:0000313" key="4">
    <source>
        <dbReference type="EMBL" id="TDH70471.1"/>
    </source>
</evidence>
<dbReference type="AlphaFoldDB" id="A0A976IG24"/>
<dbReference type="RefSeq" id="XP_067819970.1">
    <property type="nucleotide sequence ID" value="XM_067959662.1"/>
</dbReference>
<dbReference type="KEGG" id="blac:94345333"/>
<feature type="region of interest" description="Disordered" evidence="2">
    <location>
        <begin position="163"/>
        <end position="252"/>
    </location>
</feature>
<dbReference type="PROSITE" id="PS50021">
    <property type="entry name" value="CH"/>
    <property type="match status" value="1"/>
</dbReference>
<name>A0A976IG24_BRELC</name>